<dbReference type="GO" id="GO:0003677">
    <property type="term" value="F:DNA binding"/>
    <property type="evidence" value="ECO:0007669"/>
    <property type="project" value="InterPro"/>
</dbReference>
<gene>
    <name evidence="2" type="ORF">HZU72_08540</name>
</gene>
<dbReference type="RefSeq" id="WP_180091400.1">
    <property type="nucleotide sequence ID" value="NZ_JACCGK010000006.1"/>
</dbReference>
<feature type="region of interest" description="Disordered" evidence="1">
    <location>
        <begin position="1"/>
        <end position="36"/>
    </location>
</feature>
<name>A0A7Z0SLG8_9GAMM</name>
<dbReference type="EMBL" id="JACCGK010000006">
    <property type="protein sequence ID" value="NYT72472.1"/>
    <property type="molecule type" value="Genomic_DNA"/>
</dbReference>
<proteinExistence type="predicted"/>
<sequence length="116" mass="13568">MFNFPFPQDKPQQAPQAFSQTRRSTPAALPWASNAMAEDDADKRLTAMERDEPKRRLIRDAKALYKMRKITQAQMAEEVGVPCRTLEEWLQFRRMPKAPGTTLLRRWLEAYQNKIS</sequence>
<dbReference type="InterPro" id="IPR010982">
    <property type="entry name" value="Lambda_DNA-bd_dom_sf"/>
</dbReference>
<organism evidence="2 3">
    <name type="scientific">Vreelandella sedimenti</name>
    <dbReference type="NCBI Taxonomy" id="2729618"/>
    <lineage>
        <taxon>Bacteria</taxon>
        <taxon>Pseudomonadati</taxon>
        <taxon>Pseudomonadota</taxon>
        <taxon>Gammaproteobacteria</taxon>
        <taxon>Oceanospirillales</taxon>
        <taxon>Halomonadaceae</taxon>
        <taxon>Vreelandella</taxon>
    </lineage>
</organism>
<evidence type="ECO:0000256" key="1">
    <source>
        <dbReference type="SAM" id="MobiDB-lite"/>
    </source>
</evidence>
<comment type="caution">
    <text evidence="2">The sequence shown here is derived from an EMBL/GenBank/DDBJ whole genome shotgun (WGS) entry which is preliminary data.</text>
</comment>
<evidence type="ECO:0000313" key="3">
    <source>
        <dbReference type="Proteomes" id="UP000520876"/>
    </source>
</evidence>
<keyword evidence="3" id="KW-1185">Reference proteome</keyword>
<feature type="compositionally biased region" description="Polar residues" evidence="1">
    <location>
        <begin position="10"/>
        <end position="24"/>
    </location>
</feature>
<accession>A0A7Z0SLG8</accession>
<protein>
    <submittedName>
        <fullName evidence="2">Helix-turn-helix transcriptional regulator</fullName>
    </submittedName>
</protein>
<evidence type="ECO:0000313" key="2">
    <source>
        <dbReference type="EMBL" id="NYT72472.1"/>
    </source>
</evidence>
<dbReference type="Proteomes" id="UP000520876">
    <property type="component" value="Unassembled WGS sequence"/>
</dbReference>
<dbReference type="CDD" id="cd00093">
    <property type="entry name" value="HTH_XRE"/>
    <property type="match status" value="1"/>
</dbReference>
<dbReference type="AlphaFoldDB" id="A0A7Z0SLG8"/>
<dbReference type="SUPFAM" id="SSF47413">
    <property type="entry name" value="lambda repressor-like DNA-binding domains"/>
    <property type="match status" value="1"/>
</dbReference>
<dbReference type="InterPro" id="IPR001387">
    <property type="entry name" value="Cro/C1-type_HTH"/>
</dbReference>
<reference evidence="2 3" key="1">
    <citation type="submission" date="2020-07" db="EMBL/GenBank/DDBJ databases">
        <title>Halomonas sp. QX-2 draft genome sequence.</title>
        <authorList>
            <person name="Qiu X."/>
        </authorList>
    </citation>
    <scope>NUCLEOTIDE SEQUENCE [LARGE SCALE GENOMIC DNA]</scope>
    <source>
        <strain evidence="2 3">QX-2</strain>
    </source>
</reference>